<organism evidence="1 2">
    <name type="scientific">Tautonia plasticadhaerens</name>
    <dbReference type="NCBI Taxonomy" id="2527974"/>
    <lineage>
        <taxon>Bacteria</taxon>
        <taxon>Pseudomonadati</taxon>
        <taxon>Planctomycetota</taxon>
        <taxon>Planctomycetia</taxon>
        <taxon>Isosphaerales</taxon>
        <taxon>Isosphaeraceae</taxon>
        <taxon>Tautonia</taxon>
    </lineage>
</organism>
<dbReference type="Proteomes" id="UP000317835">
    <property type="component" value="Chromosome"/>
</dbReference>
<protein>
    <submittedName>
        <fullName evidence="1">Uncharacterized protein</fullName>
    </submittedName>
</protein>
<accession>A0A518GWE3</accession>
<dbReference type="AlphaFoldDB" id="A0A518GWE3"/>
<sequence length="144" mass="15872">MTKTMDDNDLDHHLARGRYGGPAVQFVRGEEDSLLLWYGTFDVILRALHDLWWRDRKVGRLRLVADWIGDRGLFDPDAGSSVLDDPEATVVALGLARDRLARTGIGEGDEADEALAALIRFVAEAVEGDLRVRVERAGVGTTEA</sequence>
<name>A0A518GWE3_9BACT</name>
<dbReference type="KEGG" id="tpla:ElP_07440"/>
<evidence type="ECO:0000313" key="2">
    <source>
        <dbReference type="Proteomes" id="UP000317835"/>
    </source>
</evidence>
<proteinExistence type="predicted"/>
<dbReference type="RefSeq" id="WP_145267330.1">
    <property type="nucleotide sequence ID" value="NZ_CP036426.1"/>
</dbReference>
<evidence type="ECO:0000313" key="1">
    <source>
        <dbReference type="EMBL" id="QDV32904.1"/>
    </source>
</evidence>
<gene>
    <name evidence="1" type="ORF">ElP_07440</name>
</gene>
<dbReference type="EMBL" id="CP036426">
    <property type="protein sequence ID" value="QDV32904.1"/>
    <property type="molecule type" value="Genomic_DNA"/>
</dbReference>
<reference evidence="1 2" key="1">
    <citation type="submission" date="2019-02" db="EMBL/GenBank/DDBJ databases">
        <title>Deep-cultivation of Planctomycetes and their phenomic and genomic characterization uncovers novel biology.</title>
        <authorList>
            <person name="Wiegand S."/>
            <person name="Jogler M."/>
            <person name="Boedeker C."/>
            <person name="Pinto D."/>
            <person name="Vollmers J."/>
            <person name="Rivas-Marin E."/>
            <person name="Kohn T."/>
            <person name="Peeters S.H."/>
            <person name="Heuer A."/>
            <person name="Rast P."/>
            <person name="Oberbeckmann S."/>
            <person name="Bunk B."/>
            <person name="Jeske O."/>
            <person name="Meyerdierks A."/>
            <person name="Storesund J.E."/>
            <person name="Kallscheuer N."/>
            <person name="Luecker S."/>
            <person name="Lage O.M."/>
            <person name="Pohl T."/>
            <person name="Merkel B.J."/>
            <person name="Hornburger P."/>
            <person name="Mueller R.-W."/>
            <person name="Bruemmer F."/>
            <person name="Labrenz M."/>
            <person name="Spormann A.M."/>
            <person name="Op den Camp H."/>
            <person name="Overmann J."/>
            <person name="Amann R."/>
            <person name="Jetten M.S.M."/>
            <person name="Mascher T."/>
            <person name="Medema M.H."/>
            <person name="Devos D.P."/>
            <person name="Kaster A.-K."/>
            <person name="Ovreas L."/>
            <person name="Rohde M."/>
            <person name="Galperin M.Y."/>
            <person name="Jogler C."/>
        </authorList>
    </citation>
    <scope>NUCLEOTIDE SEQUENCE [LARGE SCALE GENOMIC DNA]</scope>
    <source>
        <strain evidence="1 2">ElP</strain>
    </source>
</reference>
<dbReference type="OrthoDB" id="9953669at2"/>
<keyword evidence="2" id="KW-1185">Reference proteome</keyword>